<proteinExistence type="predicted"/>
<feature type="non-terminal residue" evidence="1">
    <location>
        <position position="1"/>
    </location>
</feature>
<feature type="non-terminal residue" evidence="1">
    <location>
        <position position="72"/>
    </location>
</feature>
<evidence type="ECO:0000313" key="1">
    <source>
        <dbReference type="EMBL" id="CAF4543206.1"/>
    </source>
</evidence>
<gene>
    <name evidence="1" type="ORF">OVN521_LOCUS42865</name>
</gene>
<keyword evidence="2" id="KW-1185">Reference proteome</keyword>
<accession>A0A820YAP3</accession>
<dbReference type="Proteomes" id="UP000663866">
    <property type="component" value="Unassembled WGS sequence"/>
</dbReference>
<dbReference type="EMBL" id="CAJOBG010059775">
    <property type="protein sequence ID" value="CAF4543206.1"/>
    <property type="molecule type" value="Genomic_DNA"/>
</dbReference>
<sequence length="72" mass="8101">IIAFYNGSIIADFVLGFTSPQDVTRLNSFLNRTLVNEALFGGTILSIDFHPTAFNTNNNNNNNIFNYRNNKT</sequence>
<evidence type="ECO:0000313" key="2">
    <source>
        <dbReference type="Proteomes" id="UP000663866"/>
    </source>
</evidence>
<comment type="caution">
    <text evidence="1">The sequence shown here is derived from an EMBL/GenBank/DDBJ whole genome shotgun (WGS) entry which is preliminary data.</text>
</comment>
<dbReference type="AlphaFoldDB" id="A0A820YAP3"/>
<protein>
    <submittedName>
        <fullName evidence="1">Uncharacterized protein</fullName>
    </submittedName>
</protein>
<organism evidence="1 2">
    <name type="scientific">Rotaria magnacalcarata</name>
    <dbReference type="NCBI Taxonomy" id="392030"/>
    <lineage>
        <taxon>Eukaryota</taxon>
        <taxon>Metazoa</taxon>
        <taxon>Spiralia</taxon>
        <taxon>Gnathifera</taxon>
        <taxon>Rotifera</taxon>
        <taxon>Eurotatoria</taxon>
        <taxon>Bdelloidea</taxon>
        <taxon>Philodinida</taxon>
        <taxon>Philodinidae</taxon>
        <taxon>Rotaria</taxon>
    </lineage>
</organism>
<reference evidence="1" key="1">
    <citation type="submission" date="2021-02" db="EMBL/GenBank/DDBJ databases">
        <authorList>
            <person name="Nowell W R."/>
        </authorList>
    </citation>
    <scope>NUCLEOTIDE SEQUENCE</scope>
</reference>
<name>A0A820YAP3_9BILA</name>